<reference evidence="3" key="1">
    <citation type="journal article" date="2019" name="Int. J. Syst. Evol. Microbiol.">
        <title>The Global Catalogue of Microorganisms (GCM) 10K type strain sequencing project: providing services to taxonomists for standard genome sequencing and annotation.</title>
        <authorList>
            <consortium name="The Broad Institute Genomics Platform"/>
            <consortium name="The Broad Institute Genome Sequencing Center for Infectious Disease"/>
            <person name="Wu L."/>
            <person name="Ma J."/>
        </authorList>
    </citation>
    <scope>NUCLEOTIDE SEQUENCE [LARGE SCALE GENOMIC DNA]</scope>
    <source>
        <strain evidence="3">CCUG 49018</strain>
    </source>
</reference>
<proteinExistence type="predicted"/>
<evidence type="ECO:0000313" key="2">
    <source>
        <dbReference type="EMBL" id="MFD1231958.1"/>
    </source>
</evidence>
<sequence length="1245" mass="125902">MSMVRSGPSDQGAGADQALLGAAAGSRWSRPDLTAALGRLAAEQAGDDRTWAVAAGWVLHGCAAIGDPRDEAAAVLDAIGPASGARCAVVRGPAGARLRGELAGVARDHGAPDVARRLLDELLADPATPTDVRFDALVARARASLADGPDRLEELLAPIDVAARAVPGHAAEATAALLRAAAERAQGRHHTAADRARTAMALLGWRPELATTPTESDHLTAALATQWIGALLDAGATAEARHAADEIAPRLDADAVPSRQLAQLRLTWARAASNSAGTVSALGRAATDAAASGAPDLESACRAALAELHEASGRFASALEETRLRMSADAEDRARRRRFASASARLTDLAGTAQDVPQPETPAPGPRTSLPPTTLPGTTDPAGPRTPPRGTTFASLYDAVLAETRSASTSAPTPPGTAYPVLAGTVLDAATPMRYDPSIGTPLAPRHRPAPEATPTARPAAAEHGSGSATAPSSGRRRRAEEPSAPQARFTTSPMGDALLDELRRNGTLSDPDWGQADDVSRFRARNGQRVGSAPSAAEPGPEPPREGPAPESGSDRYAAAADWLASAIADIDRVWGKPDAPAAVTADHGGRVPESGERPGGRRRRAVEPEPASPAGPDPATGRAAGTTNGHRHSRPASSDGPATGGRRRAAAAEPGSAIAGFPRAVDEVPGGGRTVTNDASGGRRRRLGAPAADAGGHGTTTGSADRAASRAPWEDGTPSQPGRGRRGVRVVVDLASGDQRVQGTAAAVALRRVARRVGAVLPAGATSRTGDDAVVVELPDADRAAAAAWVHSVLDDLAAGLPRSDDLDGALLRASVVGADGVRGAQILQDLVPRRGDPTSQADPSVERITAARAVRRAAQGRRDDGPVADARTRNGVVGDRAIHAAGAAAPGPVVEGRAPRSAAGSTGGRGARPPADGPVPGRVPETPSPETRGRRRRAETDAVPPWIPGAPPRRDESRHQQPVDGSGRHRGARVAAGSAPAADVGSGRHRERERIDERAPLTGARSTSAPHRTAGDRPAQPVPGAVQDGRRARADAPDDASTATDARTGTGAAGRNGHRYADEWPGSQAAPAALVTDDAGSHPAPGSDVRRLPRSAFDALDEGPPDDAGPPSGTAGTDDAGGRSGAARVDAGLPSGAAGVPDAGPAAGADDADLPAAAGVEAAGPPAVAAGADDPLRPSGHAQRDPGGHDVATDDAASEADPSGAADRPQAETAPPAEEEPDIESLGLAELLAGAMAAYRGM</sequence>
<keyword evidence="3" id="KW-1185">Reference proteome</keyword>
<feature type="compositionally biased region" description="Basic and acidic residues" evidence="1">
    <location>
        <begin position="589"/>
        <end position="601"/>
    </location>
</feature>
<feature type="compositionally biased region" description="Low complexity" evidence="1">
    <location>
        <begin position="690"/>
        <end position="706"/>
    </location>
</feature>
<feature type="compositionally biased region" description="Basic and acidic residues" evidence="1">
    <location>
        <begin position="1185"/>
        <end position="1195"/>
    </location>
</feature>
<feature type="compositionally biased region" description="Low complexity" evidence="1">
    <location>
        <begin position="653"/>
        <end position="662"/>
    </location>
</feature>
<evidence type="ECO:0008006" key="4">
    <source>
        <dbReference type="Google" id="ProtNLM"/>
    </source>
</evidence>
<feature type="compositionally biased region" description="Low complexity" evidence="1">
    <location>
        <begin position="451"/>
        <end position="464"/>
    </location>
</feature>
<feature type="region of interest" description="Disordered" evidence="1">
    <location>
        <begin position="344"/>
        <end position="392"/>
    </location>
</feature>
<feature type="compositionally biased region" description="Low complexity" evidence="1">
    <location>
        <begin position="366"/>
        <end position="392"/>
    </location>
</feature>
<dbReference type="RefSeq" id="WP_346090255.1">
    <property type="nucleotide sequence ID" value="NZ_BAABKS010000007.1"/>
</dbReference>
<evidence type="ECO:0000256" key="1">
    <source>
        <dbReference type="SAM" id="MobiDB-lite"/>
    </source>
</evidence>
<feature type="compositionally biased region" description="Basic and acidic residues" evidence="1">
    <location>
        <begin position="955"/>
        <end position="964"/>
    </location>
</feature>
<feature type="region of interest" description="Disordered" evidence="1">
    <location>
        <begin position="434"/>
        <end position="559"/>
    </location>
</feature>
<feature type="compositionally biased region" description="Low complexity" evidence="1">
    <location>
        <begin position="1137"/>
        <end position="1176"/>
    </location>
</feature>
<feature type="compositionally biased region" description="Low complexity" evidence="1">
    <location>
        <begin position="914"/>
        <end position="927"/>
    </location>
</feature>
<dbReference type="EMBL" id="JBHTMB010000009">
    <property type="protein sequence ID" value="MFD1231958.1"/>
    <property type="molecule type" value="Genomic_DNA"/>
</dbReference>
<feature type="compositionally biased region" description="Basic and acidic residues" evidence="1">
    <location>
        <begin position="989"/>
        <end position="1002"/>
    </location>
</feature>
<gene>
    <name evidence="2" type="ORF">ACFQ34_01550</name>
</gene>
<evidence type="ECO:0000313" key="3">
    <source>
        <dbReference type="Proteomes" id="UP001597182"/>
    </source>
</evidence>
<comment type="caution">
    <text evidence="2">The sequence shown here is derived from an EMBL/GenBank/DDBJ whole genome shotgun (WGS) entry which is preliminary data.</text>
</comment>
<dbReference type="Proteomes" id="UP001597182">
    <property type="component" value="Unassembled WGS sequence"/>
</dbReference>
<feature type="compositionally biased region" description="Low complexity" evidence="1">
    <location>
        <begin position="887"/>
        <end position="907"/>
    </location>
</feature>
<feature type="compositionally biased region" description="Low complexity" evidence="1">
    <location>
        <begin position="976"/>
        <end position="988"/>
    </location>
</feature>
<feature type="region of interest" description="Disordered" evidence="1">
    <location>
        <begin position="857"/>
        <end position="1228"/>
    </location>
</feature>
<organism evidence="2 3">
    <name type="scientific">Pseudonocardia benzenivorans</name>
    <dbReference type="NCBI Taxonomy" id="228005"/>
    <lineage>
        <taxon>Bacteria</taxon>
        <taxon>Bacillati</taxon>
        <taxon>Actinomycetota</taxon>
        <taxon>Actinomycetes</taxon>
        <taxon>Pseudonocardiales</taxon>
        <taxon>Pseudonocardiaceae</taxon>
        <taxon>Pseudonocardia</taxon>
    </lineage>
</organism>
<feature type="region of interest" description="Disordered" evidence="1">
    <location>
        <begin position="580"/>
        <end position="728"/>
    </location>
</feature>
<protein>
    <recommendedName>
        <fullName evidence="4">Syndecan 1</fullName>
    </recommendedName>
</protein>
<feature type="compositionally biased region" description="Low complexity" evidence="1">
    <location>
        <begin position="1042"/>
        <end position="1058"/>
    </location>
</feature>
<name>A0ABW3VBB3_9PSEU</name>
<accession>A0ABW3VBB3</accession>